<reference evidence="16 17" key="1">
    <citation type="submission" date="2016-10" db="EMBL/GenBank/DDBJ databases">
        <authorList>
            <person name="de Groot N.N."/>
        </authorList>
    </citation>
    <scope>NUCLEOTIDE SEQUENCE [LARGE SCALE GENOMIC DNA]</scope>
    <source>
        <strain evidence="16 17">CCM7597</strain>
    </source>
</reference>
<keyword evidence="6 14" id="KW-0732">Signal</keyword>
<proteinExistence type="inferred from homology"/>
<evidence type="ECO:0000256" key="4">
    <source>
        <dbReference type="ARBA" id="ARBA00012595"/>
    </source>
</evidence>
<dbReference type="EC" id="3.2.1.1" evidence="4 12"/>
<feature type="transmembrane region" description="Helical" evidence="13">
    <location>
        <begin position="485"/>
        <end position="505"/>
    </location>
</feature>
<keyword evidence="10 12" id="KW-0326">Glycosidase</keyword>
<keyword evidence="9 12" id="KW-0119">Carbohydrate metabolism</keyword>
<dbReference type="InterPro" id="IPR006046">
    <property type="entry name" value="Alpha_amylase"/>
</dbReference>
<dbReference type="InterPro" id="IPR013780">
    <property type="entry name" value="Glyco_hydro_b"/>
</dbReference>
<evidence type="ECO:0000256" key="9">
    <source>
        <dbReference type="ARBA" id="ARBA00023277"/>
    </source>
</evidence>
<accession>A0A1H3VH85</accession>
<keyword evidence="17" id="KW-1185">Reference proteome</keyword>
<feature type="signal peptide" evidence="14">
    <location>
        <begin position="1"/>
        <end position="24"/>
    </location>
</feature>
<dbReference type="AlphaFoldDB" id="A0A1H3VH85"/>
<evidence type="ECO:0000256" key="2">
    <source>
        <dbReference type="ARBA" id="ARBA00001913"/>
    </source>
</evidence>
<evidence type="ECO:0000256" key="6">
    <source>
        <dbReference type="ARBA" id="ARBA00022729"/>
    </source>
</evidence>
<dbReference type="InterPro" id="IPR006047">
    <property type="entry name" value="GH13_cat_dom"/>
</dbReference>
<evidence type="ECO:0000256" key="13">
    <source>
        <dbReference type="SAM" id="Phobius"/>
    </source>
</evidence>
<dbReference type="PRINTS" id="PR00110">
    <property type="entry name" value="ALPHAAMYLASE"/>
</dbReference>
<comment type="catalytic activity">
    <reaction evidence="1 12">
        <text>Endohydrolysis of (1-&gt;4)-alpha-D-glucosidic linkages in polysaccharides containing three or more (1-&gt;4)-alpha-linked D-glucose units.</text>
        <dbReference type="EC" id="3.2.1.1"/>
    </reaction>
</comment>
<evidence type="ECO:0000256" key="1">
    <source>
        <dbReference type="ARBA" id="ARBA00000548"/>
    </source>
</evidence>
<comment type="similarity">
    <text evidence="3 11">Belongs to the glycosyl hydrolase 13 family.</text>
</comment>
<dbReference type="PANTHER" id="PTHR10357">
    <property type="entry name" value="ALPHA-AMYLASE FAMILY MEMBER"/>
    <property type="match status" value="1"/>
</dbReference>
<gene>
    <name evidence="16" type="ORF">SAMN05421743_1019</name>
</gene>
<evidence type="ECO:0000256" key="14">
    <source>
        <dbReference type="SAM" id="SignalP"/>
    </source>
</evidence>
<dbReference type="SMART" id="SM00642">
    <property type="entry name" value="Aamy"/>
    <property type="match status" value="1"/>
</dbReference>
<dbReference type="InterPro" id="IPR017853">
    <property type="entry name" value="GH"/>
</dbReference>
<evidence type="ECO:0000256" key="7">
    <source>
        <dbReference type="ARBA" id="ARBA00022801"/>
    </source>
</evidence>
<dbReference type="RefSeq" id="WP_093040891.1">
    <property type="nucleotide sequence ID" value="NZ_FNQR01000001.1"/>
</dbReference>
<evidence type="ECO:0000256" key="12">
    <source>
        <dbReference type="RuleBase" id="RU361134"/>
    </source>
</evidence>
<evidence type="ECO:0000256" key="3">
    <source>
        <dbReference type="ARBA" id="ARBA00008061"/>
    </source>
</evidence>
<keyword evidence="13" id="KW-0812">Transmembrane</keyword>
<dbReference type="Pfam" id="PF00128">
    <property type="entry name" value="Alpha-amylase"/>
    <property type="match status" value="1"/>
</dbReference>
<keyword evidence="7 12" id="KW-0378">Hydrolase</keyword>
<evidence type="ECO:0000256" key="8">
    <source>
        <dbReference type="ARBA" id="ARBA00022837"/>
    </source>
</evidence>
<feature type="chain" id="PRO_5039009762" description="Alpha-amylase" evidence="14">
    <location>
        <begin position="25"/>
        <end position="512"/>
    </location>
</feature>
<feature type="domain" description="Glycosyl hydrolase family 13 catalytic" evidence="15">
    <location>
        <begin position="42"/>
        <end position="390"/>
    </location>
</feature>
<evidence type="ECO:0000256" key="10">
    <source>
        <dbReference type="ARBA" id="ARBA00023295"/>
    </source>
</evidence>
<keyword evidence="5" id="KW-0479">Metal-binding</keyword>
<dbReference type="PIRSF" id="PIRSF001024">
    <property type="entry name" value="Alph-amyl_fung"/>
    <property type="match status" value="1"/>
</dbReference>
<name>A0A1H3VH85_9BACI</name>
<dbReference type="Gene3D" id="2.60.40.1180">
    <property type="entry name" value="Golgi alpha-mannosidase II"/>
    <property type="match status" value="1"/>
</dbReference>
<dbReference type="GO" id="GO:0005509">
    <property type="term" value="F:calcium ion binding"/>
    <property type="evidence" value="ECO:0007669"/>
    <property type="project" value="InterPro"/>
</dbReference>
<dbReference type="InterPro" id="IPR054174">
    <property type="entry name" value="Alpha-amylase-like_C"/>
</dbReference>
<evidence type="ECO:0000256" key="5">
    <source>
        <dbReference type="ARBA" id="ARBA00022723"/>
    </source>
</evidence>
<dbReference type="InterPro" id="IPR013777">
    <property type="entry name" value="A-amylase-like"/>
</dbReference>
<evidence type="ECO:0000259" key="15">
    <source>
        <dbReference type="SMART" id="SM00642"/>
    </source>
</evidence>
<evidence type="ECO:0000313" key="17">
    <source>
        <dbReference type="Proteomes" id="UP000198584"/>
    </source>
</evidence>
<sequence>MRTKALLSLCIIPFLLFCSFPMTALGADEKEENDWNDEMIYFIMVDRFFNGNYDNDYEVDTGDPKAYHGGDIEGVIQQLDYIKSLGYTAIWMTPIMNNEPKGYHGYWIEDFMEVEEHFGTMEDAKRLVEEAHKRDMKVLFDFVVNHTGYQHAWLEDSNKEDWFHEEKRMMGESQSVLENAWLAGLPDLNTENPEVEQYLFDAAEFWIEETGVDGFRLDTVKHVPKDFWKDFNDHVKSIDPDFFLLGEVWQDSPREIAAYEETGIDSFVDYPLFNAINESFKKAGNSLNGPMSVWKANEQLYEEPGMLSSFIDNHDNVRFTRKAIENKQNPVTRWKLALTYQFTMPEIPITYYGTEVPLDGGEDLDNRRMMNFKAADEELKQRIEQLTSMRKEFPALTKGDFEELYNEDGLAAYKRTYEDQTLVVVLNNDVETRTMELDNLPQDKQLRGMLTDDIAREVDKGTYKIAMEREQSEVYLVEENTGLNWSFLLFVGGIFAAFVVAVIILSRKSRKN</sequence>
<dbReference type="Proteomes" id="UP000198584">
    <property type="component" value="Unassembled WGS sequence"/>
</dbReference>
<dbReference type="OrthoDB" id="9805159at2"/>
<dbReference type="Gene3D" id="3.20.20.80">
    <property type="entry name" value="Glycosidases"/>
    <property type="match status" value="1"/>
</dbReference>
<keyword evidence="13" id="KW-1133">Transmembrane helix</keyword>
<dbReference type="PANTHER" id="PTHR10357:SF215">
    <property type="entry name" value="ALPHA-AMYLASE 1"/>
    <property type="match status" value="1"/>
</dbReference>
<dbReference type="EMBL" id="FNQR01000001">
    <property type="protein sequence ID" value="SDZ74129.1"/>
    <property type="molecule type" value="Genomic_DNA"/>
</dbReference>
<protein>
    <recommendedName>
        <fullName evidence="4 12">Alpha-amylase</fullName>
        <ecNumber evidence="4 12">3.2.1.1</ecNumber>
    </recommendedName>
</protein>
<dbReference type="SUPFAM" id="SSF51445">
    <property type="entry name" value="(Trans)glycosidases"/>
    <property type="match status" value="1"/>
</dbReference>
<dbReference type="STRING" id="571932.SAMN05421743_1019"/>
<keyword evidence="8" id="KW-0106">Calcium</keyword>
<dbReference type="GO" id="GO:0005975">
    <property type="term" value="P:carbohydrate metabolic process"/>
    <property type="evidence" value="ECO:0007669"/>
    <property type="project" value="InterPro"/>
</dbReference>
<dbReference type="GO" id="GO:0004556">
    <property type="term" value="F:alpha-amylase activity"/>
    <property type="evidence" value="ECO:0007669"/>
    <property type="project" value="UniProtKB-UniRule"/>
</dbReference>
<keyword evidence="13" id="KW-0472">Membrane</keyword>
<dbReference type="Pfam" id="PF22026">
    <property type="entry name" value="Alpha-amylase_C_2"/>
    <property type="match status" value="1"/>
</dbReference>
<organism evidence="16 17">
    <name type="scientific">Thalassobacillus cyri</name>
    <dbReference type="NCBI Taxonomy" id="571932"/>
    <lineage>
        <taxon>Bacteria</taxon>
        <taxon>Bacillati</taxon>
        <taxon>Bacillota</taxon>
        <taxon>Bacilli</taxon>
        <taxon>Bacillales</taxon>
        <taxon>Bacillaceae</taxon>
        <taxon>Thalassobacillus</taxon>
    </lineage>
</organism>
<evidence type="ECO:0000313" key="16">
    <source>
        <dbReference type="EMBL" id="SDZ74129.1"/>
    </source>
</evidence>
<comment type="cofactor">
    <cofactor evidence="2">
        <name>Ca(2+)</name>
        <dbReference type="ChEBI" id="CHEBI:29108"/>
    </cofactor>
</comment>
<evidence type="ECO:0000256" key="11">
    <source>
        <dbReference type="RuleBase" id="RU003615"/>
    </source>
</evidence>
<dbReference type="SUPFAM" id="SSF51011">
    <property type="entry name" value="Glycosyl hydrolase domain"/>
    <property type="match status" value="1"/>
</dbReference>